<dbReference type="SMART" id="SM00382">
    <property type="entry name" value="AAA"/>
    <property type="match status" value="1"/>
</dbReference>
<dbReference type="PANTHER" id="PTHR30258:SF2">
    <property type="entry name" value="COMG OPERON PROTEIN 1"/>
    <property type="match status" value="1"/>
</dbReference>
<dbReference type="PROSITE" id="PS00662">
    <property type="entry name" value="T2SP_E"/>
    <property type="match status" value="1"/>
</dbReference>
<keyword evidence="2" id="KW-0547">Nucleotide-binding</keyword>
<dbReference type="CDD" id="cd01129">
    <property type="entry name" value="PulE-GspE-like"/>
    <property type="match status" value="1"/>
</dbReference>
<evidence type="ECO:0000256" key="1">
    <source>
        <dbReference type="ARBA" id="ARBA00006611"/>
    </source>
</evidence>
<dbReference type="Gene3D" id="3.30.450.90">
    <property type="match status" value="1"/>
</dbReference>
<evidence type="ECO:0000256" key="3">
    <source>
        <dbReference type="ARBA" id="ARBA00022840"/>
    </source>
</evidence>
<dbReference type="SUPFAM" id="SSF52540">
    <property type="entry name" value="P-loop containing nucleoside triphosphate hydrolases"/>
    <property type="match status" value="1"/>
</dbReference>
<dbReference type="Pfam" id="PF00437">
    <property type="entry name" value="T2SSE"/>
    <property type="match status" value="1"/>
</dbReference>
<sequence>MRLPVDIIKGEIKEPQFSRENFWNRTVTQLSERTDEIATEAVEEPVVHTVNSIFDQALSEGATDIHIDAQEEAIRIRFRTDGLLREVLQLPVTMHASVISRIKVMAGLDIAKKKIPQDGRIQYVRKDKAVDLRVSTLPTLYGEKCTIRLLDKHQMQLGLEDLGFCREAMAQYRTLTHNTGGMILLTGPTGAGKTTTLYATVKSLNRGEKNIVTIEDPVEYVLPGVNQVQVCPKAGLDFASGLRSILRQDPDIILIGEIRDRETARIAVQAAITGHLVFSTLHTGDAAEAIGRLLDMGVEPFQVASAVKGVVAQRLVRKICSRCKTEYIPAKGSEEEEFLCKEFGIKATLSKGKGCSSCNNTGYRGRTIIQEVMPVNSGLRELIMAKANMEEIRKTAIDQGMENLQIAAIRKILAGETTVEEYIRVAYMSKD</sequence>
<dbReference type="InterPro" id="IPR001482">
    <property type="entry name" value="T2SS/T4SS_dom"/>
</dbReference>
<evidence type="ECO:0000313" key="5">
    <source>
        <dbReference type="EMBL" id="MBC9784927.1"/>
    </source>
</evidence>
<organism evidence="5 6">
    <name type="scientific">Heliobacterium chlorum</name>
    <dbReference type="NCBI Taxonomy" id="2698"/>
    <lineage>
        <taxon>Bacteria</taxon>
        <taxon>Bacillati</taxon>
        <taxon>Bacillota</taxon>
        <taxon>Clostridia</taxon>
        <taxon>Eubacteriales</taxon>
        <taxon>Heliobacteriaceae</taxon>
        <taxon>Heliobacterium</taxon>
    </lineage>
</organism>
<feature type="domain" description="Bacterial type II secretion system protein E" evidence="4">
    <location>
        <begin position="246"/>
        <end position="260"/>
    </location>
</feature>
<evidence type="ECO:0000256" key="2">
    <source>
        <dbReference type="ARBA" id="ARBA00022741"/>
    </source>
</evidence>
<dbReference type="InterPro" id="IPR003593">
    <property type="entry name" value="AAA+_ATPase"/>
</dbReference>
<dbReference type="EMBL" id="JACVHF010000009">
    <property type="protein sequence ID" value="MBC9784927.1"/>
    <property type="molecule type" value="Genomic_DNA"/>
</dbReference>
<keyword evidence="6" id="KW-1185">Reference proteome</keyword>
<reference evidence="5 6" key="1">
    <citation type="submission" date="2020-07" db="EMBL/GenBank/DDBJ databases">
        <title>Draft whole-genome sequence of Heliobacterium chlorum DSM 3682, type strain.</title>
        <authorList>
            <person name="Kyndt J.A."/>
            <person name="Meyer T.E."/>
            <person name="Imhoff J.F."/>
        </authorList>
    </citation>
    <scope>NUCLEOTIDE SEQUENCE [LARGE SCALE GENOMIC DNA]</scope>
    <source>
        <strain evidence="5 6">DSM 3682</strain>
    </source>
</reference>
<dbReference type="Gene3D" id="3.40.50.300">
    <property type="entry name" value="P-loop containing nucleotide triphosphate hydrolases"/>
    <property type="match status" value="1"/>
</dbReference>
<comment type="similarity">
    <text evidence="1">Belongs to the GSP E family.</text>
</comment>
<gene>
    <name evidence="5" type="ORF">H1S01_10435</name>
</gene>
<name>A0ABR7T4C1_HELCL</name>
<dbReference type="InterPro" id="IPR027417">
    <property type="entry name" value="P-loop_NTPase"/>
</dbReference>
<evidence type="ECO:0000259" key="4">
    <source>
        <dbReference type="PROSITE" id="PS00662"/>
    </source>
</evidence>
<protein>
    <submittedName>
        <fullName evidence="5">Type II/IV secretion system protein</fullName>
    </submittedName>
</protein>
<accession>A0ABR7T4C1</accession>
<dbReference type="Proteomes" id="UP000617402">
    <property type="component" value="Unassembled WGS sequence"/>
</dbReference>
<proteinExistence type="inferred from homology"/>
<comment type="caution">
    <text evidence="5">The sequence shown here is derived from an EMBL/GenBank/DDBJ whole genome shotgun (WGS) entry which is preliminary data.</text>
</comment>
<dbReference type="PANTHER" id="PTHR30258">
    <property type="entry name" value="TYPE II SECRETION SYSTEM PROTEIN GSPE-RELATED"/>
    <property type="match status" value="1"/>
</dbReference>
<evidence type="ECO:0000313" key="6">
    <source>
        <dbReference type="Proteomes" id="UP000617402"/>
    </source>
</evidence>
<keyword evidence="3" id="KW-0067">ATP-binding</keyword>